<accession>A0ACC1YLN1</accession>
<organism evidence="1 2">
    <name type="scientific">Melia azedarach</name>
    <name type="common">Chinaberry tree</name>
    <dbReference type="NCBI Taxonomy" id="155640"/>
    <lineage>
        <taxon>Eukaryota</taxon>
        <taxon>Viridiplantae</taxon>
        <taxon>Streptophyta</taxon>
        <taxon>Embryophyta</taxon>
        <taxon>Tracheophyta</taxon>
        <taxon>Spermatophyta</taxon>
        <taxon>Magnoliopsida</taxon>
        <taxon>eudicotyledons</taxon>
        <taxon>Gunneridae</taxon>
        <taxon>Pentapetalae</taxon>
        <taxon>rosids</taxon>
        <taxon>malvids</taxon>
        <taxon>Sapindales</taxon>
        <taxon>Meliaceae</taxon>
        <taxon>Melia</taxon>
    </lineage>
</organism>
<reference evidence="1 2" key="1">
    <citation type="journal article" date="2023" name="Science">
        <title>Complex scaffold remodeling in plant triterpene biosynthesis.</title>
        <authorList>
            <person name="De La Pena R."/>
            <person name="Hodgson H."/>
            <person name="Liu J.C."/>
            <person name="Stephenson M.J."/>
            <person name="Martin A.C."/>
            <person name="Owen C."/>
            <person name="Harkess A."/>
            <person name="Leebens-Mack J."/>
            <person name="Jimenez L.E."/>
            <person name="Osbourn A."/>
            <person name="Sattely E.S."/>
        </authorList>
    </citation>
    <scope>NUCLEOTIDE SEQUENCE [LARGE SCALE GENOMIC DNA]</scope>
    <source>
        <strain evidence="2">cv. JPN11</strain>
        <tissue evidence="1">Leaf</tissue>
    </source>
</reference>
<sequence>MAAIVLRFTGKELIPVMEIPLSATINELKERIEALLDVHVTRQTLSFNRETLRDDKTVGYYFSNLLPHATVALAVQTLQGEPDFNISVKFEEDMIDVRVKETTLVYDLKGMIERRSGILSKHMKLLRLGTEMVDHFPISSYYVCGEGEGSQVELTLNINPR</sequence>
<dbReference type="EMBL" id="CM051395">
    <property type="protein sequence ID" value="KAJ4724376.1"/>
    <property type="molecule type" value="Genomic_DNA"/>
</dbReference>
<protein>
    <submittedName>
        <fullName evidence="1">Ubiquitin domain-containing protein</fullName>
    </submittedName>
</protein>
<proteinExistence type="predicted"/>
<evidence type="ECO:0000313" key="1">
    <source>
        <dbReference type="EMBL" id="KAJ4724376.1"/>
    </source>
</evidence>
<name>A0ACC1YLN1_MELAZ</name>
<comment type="caution">
    <text evidence="1">The sequence shown here is derived from an EMBL/GenBank/DDBJ whole genome shotgun (WGS) entry which is preliminary data.</text>
</comment>
<evidence type="ECO:0000313" key="2">
    <source>
        <dbReference type="Proteomes" id="UP001164539"/>
    </source>
</evidence>
<keyword evidence="2" id="KW-1185">Reference proteome</keyword>
<dbReference type="Proteomes" id="UP001164539">
    <property type="component" value="Chromosome 2"/>
</dbReference>
<gene>
    <name evidence="1" type="ORF">OWV82_003377</name>
</gene>